<organism evidence="6 7">
    <name type="scientific">Denitrobaculum tricleocarpae</name>
    <dbReference type="NCBI Taxonomy" id="2591009"/>
    <lineage>
        <taxon>Bacteria</taxon>
        <taxon>Pseudomonadati</taxon>
        <taxon>Pseudomonadota</taxon>
        <taxon>Alphaproteobacteria</taxon>
        <taxon>Rhodospirillales</taxon>
        <taxon>Rhodospirillaceae</taxon>
        <taxon>Denitrobaculum</taxon>
    </lineage>
</organism>
<gene>
    <name evidence="6" type="ORF">FKG95_01470</name>
</gene>
<dbReference type="GO" id="GO:0043565">
    <property type="term" value="F:sequence-specific DNA binding"/>
    <property type="evidence" value="ECO:0007669"/>
    <property type="project" value="TreeGrafter"/>
</dbReference>
<evidence type="ECO:0000256" key="4">
    <source>
        <dbReference type="ARBA" id="ARBA00023163"/>
    </source>
</evidence>
<dbReference type="Pfam" id="PF03466">
    <property type="entry name" value="LysR_substrate"/>
    <property type="match status" value="1"/>
</dbReference>
<dbReference type="InterPro" id="IPR005119">
    <property type="entry name" value="LysR_subst-bd"/>
</dbReference>
<keyword evidence="2" id="KW-0805">Transcription regulation</keyword>
<evidence type="ECO:0000256" key="3">
    <source>
        <dbReference type="ARBA" id="ARBA00023125"/>
    </source>
</evidence>
<dbReference type="FunFam" id="1.10.10.10:FF:000001">
    <property type="entry name" value="LysR family transcriptional regulator"/>
    <property type="match status" value="1"/>
</dbReference>
<reference evidence="6 7" key="1">
    <citation type="submission" date="2019-06" db="EMBL/GenBank/DDBJ databases">
        <title>Whole genome sequence for Rhodospirillaceae sp. R148.</title>
        <authorList>
            <person name="Wang G."/>
        </authorList>
    </citation>
    <scope>NUCLEOTIDE SEQUENCE [LARGE SCALE GENOMIC DNA]</scope>
    <source>
        <strain evidence="6 7">R148</strain>
    </source>
</reference>
<keyword evidence="7" id="KW-1185">Reference proteome</keyword>
<comment type="caution">
    <text evidence="6">The sequence shown here is derived from an EMBL/GenBank/DDBJ whole genome shotgun (WGS) entry which is preliminary data.</text>
</comment>
<dbReference type="OrthoDB" id="9812435at2"/>
<dbReference type="InterPro" id="IPR000847">
    <property type="entry name" value="LysR_HTH_N"/>
</dbReference>
<dbReference type="FunFam" id="3.40.190.290:FF:000001">
    <property type="entry name" value="Transcriptional regulator, LysR family"/>
    <property type="match status" value="1"/>
</dbReference>
<sequence length="308" mass="33632">MDFFAACKGFVSVVEEGGFAKAARGMGMATSSLTRQVNALETHLGTLLLNRSTRSVTLTDAGARYFEQAVRILEDLEEANRSVSEREGPPRGLLRISLPVAFARLHIAPAIPEFLRACPDIELDLFLSDGLVSLVEERVDLAVRIGSLTSSSLVARKLAPHRRVLCASPAYLEEHGTPRAPSDLTEHDCLTFSYSKGDQHWKFAGPSGGQSVRVKGRLRANNSEMLRTAAIDGAGVILMPSWLIGADVEAGRLCRLLDDWEVNAGESVEGIHAVYLPNRRGSKKVKAFIDFLAQRFGSPPYWDRAAQT</sequence>
<dbReference type="AlphaFoldDB" id="A0A545U1G3"/>
<feature type="domain" description="HTH lysR-type" evidence="5">
    <location>
        <begin position="1"/>
        <end position="59"/>
    </location>
</feature>
<dbReference type="SUPFAM" id="SSF46785">
    <property type="entry name" value="Winged helix' DNA-binding domain"/>
    <property type="match status" value="1"/>
</dbReference>
<dbReference type="GO" id="GO:0006351">
    <property type="term" value="P:DNA-templated transcription"/>
    <property type="evidence" value="ECO:0007669"/>
    <property type="project" value="TreeGrafter"/>
</dbReference>
<dbReference type="Gene3D" id="1.10.10.10">
    <property type="entry name" value="Winged helix-like DNA-binding domain superfamily/Winged helix DNA-binding domain"/>
    <property type="match status" value="1"/>
</dbReference>
<evidence type="ECO:0000256" key="2">
    <source>
        <dbReference type="ARBA" id="ARBA00023015"/>
    </source>
</evidence>
<dbReference type="SUPFAM" id="SSF53850">
    <property type="entry name" value="Periplasmic binding protein-like II"/>
    <property type="match status" value="1"/>
</dbReference>
<dbReference type="PROSITE" id="PS50931">
    <property type="entry name" value="HTH_LYSR"/>
    <property type="match status" value="1"/>
</dbReference>
<name>A0A545U1G3_9PROT</name>
<dbReference type="GO" id="GO:0003700">
    <property type="term" value="F:DNA-binding transcription factor activity"/>
    <property type="evidence" value="ECO:0007669"/>
    <property type="project" value="InterPro"/>
</dbReference>
<evidence type="ECO:0000259" key="5">
    <source>
        <dbReference type="PROSITE" id="PS50931"/>
    </source>
</evidence>
<dbReference type="CDD" id="cd08422">
    <property type="entry name" value="PBP2_CrgA_like"/>
    <property type="match status" value="1"/>
</dbReference>
<dbReference type="Gene3D" id="3.40.190.290">
    <property type="match status" value="1"/>
</dbReference>
<evidence type="ECO:0000313" key="6">
    <source>
        <dbReference type="EMBL" id="TQV83298.1"/>
    </source>
</evidence>
<dbReference type="Proteomes" id="UP000315252">
    <property type="component" value="Unassembled WGS sequence"/>
</dbReference>
<keyword evidence="3" id="KW-0238">DNA-binding</keyword>
<dbReference type="EMBL" id="VHSH01000001">
    <property type="protein sequence ID" value="TQV83298.1"/>
    <property type="molecule type" value="Genomic_DNA"/>
</dbReference>
<dbReference type="RefSeq" id="WP_142894450.1">
    <property type="nucleotide sequence ID" value="NZ_ML660052.1"/>
</dbReference>
<proteinExistence type="inferred from homology"/>
<comment type="similarity">
    <text evidence="1">Belongs to the LysR transcriptional regulatory family.</text>
</comment>
<dbReference type="PANTHER" id="PTHR30537:SF5">
    <property type="entry name" value="HTH-TYPE TRANSCRIPTIONAL ACTIVATOR TTDR-RELATED"/>
    <property type="match status" value="1"/>
</dbReference>
<dbReference type="InterPro" id="IPR036390">
    <property type="entry name" value="WH_DNA-bd_sf"/>
</dbReference>
<dbReference type="InterPro" id="IPR036388">
    <property type="entry name" value="WH-like_DNA-bd_sf"/>
</dbReference>
<keyword evidence="4" id="KW-0804">Transcription</keyword>
<accession>A0A545U1G3</accession>
<dbReference type="InterPro" id="IPR058163">
    <property type="entry name" value="LysR-type_TF_proteobact-type"/>
</dbReference>
<dbReference type="Pfam" id="PF00126">
    <property type="entry name" value="HTH_1"/>
    <property type="match status" value="1"/>
</dbReference>
<protein>
    <submittedName>
        <fullName evidence="6">LysR family transcriptional regulator</fullName>
    </submittedName>
</protein>
<evidence type="ECO:0000313" key="7">
    <source>
        <dbReference type="Proteomes" id="UP000315252"/>
    </source>
</evidence>
<dbReference type="PANTHER" id="PTHR30537">
    <property type="entry name" value="HTH-TYPE TRANSCRIPTIONAL REGULATOR"/>
    <property type="match status" value="1"/>
</dbReference>
<evidence type="ECO:0000256" key="1">
    <source>
        <dbReference type="ARBA" id="ARBA00009437"/>
    </source>
</evidence>